<feature type="transmembrane region" description="Helical" evidence="2">
    <location>
        <begin position="6"/>
        <end position="26"/>
    </location>
</feature>
<reference evidence="4 5" key="1">
    <citation type="submission" date="2020-07" db="EMBL/GenBank/DDBJ databases">
        <title>Pusillimonas sp. nov., isolated from poultry manure in Taiwan.</title>
        <authorList>
            <person name="Lin S.-Y."/>
            <person name="Tang Y.-S."/>
            <person name="Young C.-C."/>
        </authorList>
    </citation>
    <scope>NUCLEOTIDE SEQUENCE [LARGE SCALE GENOMIC DNA]</scope>
    <source>
        <strain evidence="4 5">CC-YST705</strain>
    </source>
</reference>
<dbReference type="PANTHER" id="PTHR41542">
    <property type="entry name" value="BLL5807 PROTEIN"/>
    <property type="match status" value="1"/>
</dbReference>
<evidence type="ECO:0000256" key="2">
    <source>
        <dbReference type="SAM" id="Phobius"/>
    </source>
</evidence>
<dbReference type="Gene3D" id="3.10.450.240">
    <property type="match status" value="1"/>
</dbReference>
<feature type="region of interest" description="Disordered" evidence="1">
    <location>
        <begin position="34"/>
        <end position="65"/>
    </location>
</feature>
<gene>
    <name evidence="4" type="ORF">H0484_07210</name>
</gene>
<keyword evidence="5" id="KW-1185">Reference proteome</keyword>
<sequence>MTHKFTRFLAGVMLTLSAVVLMATSFDAEARRMGGGKSFGRQSSNVTQQRQAVQPPAAATTQRSAATGAAAASGAARTGMSRFLGPLAGIAAGLGIAALLSHLGLGGALLEFLSSAILIAIVVFGVMFLIRRLRGASSPATQAAGGMQRNSQQPQASPSWQTSMPSAAAPAPAQVAEPQQVLDPSWFIPADFDLPTFLANAKQQFATIQGIWDKGDVDALSEYLTDDLIAEFRGQIEARQDQNQTTEILLLNAELLGIEQVAGGHLASVRYSGMLREAPGAEGFHFEEVWNLYKAEGQGWLLAGIQQISGQSTH</sequence>
<evidence type="ECO:0000256" key="1">
    <source>
        <dbReference type="SAM" id="MobiDB-lite"/>
    </source>
</evidence>
<organism evidence="4 5">
    <name type="scientific">Mesopusillimonas faecipullorum</name>
    <dbReference type="NCBI Taxonomy" id="2755040"/>
    <lineage>
        <taxon>Bacteria</taxon>
        <taxon>Pseudomonadati</taxon>
        <taxon>Pseudomonadota</taxon>
        <taxon>Betaproteobacteria</taxon>
        <taxon>Burkholderiales</taxon>
        <taxon>Alcaligenaceae</taxon>
        <taxon>Mesopusillimonas</taxon>
    </lineage>
</organism>
<dbReference type="RefSeq" id="WP_226953880.1">
    <property type="nucleotide sequence ID" value="NZ_JACDXW010000003.1"/>
</dbReference>
<dbReference type="InterPro" id="IPR007379">
    <property type="entry name" value="Tim44-like_dom"/>
</dbReference>
<accession>A0ABS8CBX5</accession>
<protein>
    <submittedName>
        <fullName evidence="4">Tim44 domain-containing protein</fullName>
    </submittedName>
</protein>
<feature type="compositionally biased region" description="Polar residues" evidence="1">
    <location>
        <begin position="148"/>
        <end position="165"/>
    </location>
</feature>
<dbReference type="InterPro" id="IPR032710">
    <property type="entry name" value="NTF2-like_dom_sf"/>
</dbReference>
<feature type="region of interest" description="Disordered" evidence="1">
    <location>
        <begin position="140"/>
        <end position="175"/>
    </location>
</feature>
<feature type="transmembrane region" description="Helical" evidence="2">
    <location>
        <begin position="83"/>
        <end position="103"/>
    </location>
</feature>
<evidence type="ECO:0000313" key="4">
    <source>
        <dbReference type="EMBL" id="MCB5363535.1"/>
    </source>
</evidence>
<name>A0ABS8CBX5_9BURK</name>
<keyword evidence="2" id="KW-0812">Transmembrane</keyword>
<proteinExistence type="predicted"/>
<dbReference type="SMART" id="SM00978">
    <property type="entry name" value="Tim44"/>
    <property type="match status" value="1"/>
</dbReference>
<dbReference type="Pfam" id="PF04280">
    <property type="entry name" value="Tim44"/>
    <property type="match status" value="1"/>
</dbReference>
<feature type="transmembrane region" description="Helical" evidence="2">
    <location>
        <begin position="109"/>
        <end position="130"/>
    </location>
</feature>
<feature type="compositionally biased region" description="Low complexity" evidence="1">
    <location>
        <begin position="46"/>
        <end position="65"/>
    </location>
</feature>
<dbReference type="Proteomes" id="UP000776983">
    <property type="component" value="Unassembled WGS sequence"/>
</dbReference>
<dbReference type="SUPFAM" id="SSF54427">
    <property type="entry name" value="NTF2-like"/>
    <property type="match status" value="1"/>
</dbReference>
<dbReference type="EMBL" id="JACDXW010000003">
    <property type="protein sequence ID" value="MCB5363535.1"/>
    <property type="molecule type" value="Genomic_DNA"/>
</dbReference>
<dbReference type="PANTHER" id="PTHR41542:SF1">
    <property type="entry name" value="BLL5807 PROTEIN"/>
    <property type="match status" value="1"/>
</dbReference>
<keyword evidence="2" id="KW-1133">Transmembrane helix</keyword>
<evidence type="ECO:0000313" key="5">
    <source>
        <dbReference type="Proteomes" id="UP000776983"/>
    </source>
</evidence>
<evidence type="ECO:0000259" key="3">
    <source>
        <dbReference type="SMART" id="SM00978"/>
    </source>
</evidence>
<feature type="domain" description="Tim44-like" evidence="3">
    <location>
        <begin position="178"/>
        <end position="307"/>
    </location>
</feature>
<keyword evidence="2" id="KW-0472">Membrane</keyword>
<comment type="caution">
    <text evidence="4">The sequence shown here is derived from an EMBL/GenBank/DDBJ whole genome shotgun (WGS) entry which is preliminary data.</text>
</comment>